<feature type="transmembrane region" description="Helical" evidence="1">
    <location>
        <begin position="313"/>
        <end position="335"/>
    </location>
</feature>
<feature type="transmembrane region" description="Helical" evidence="1">
    <location>
        <begin position="209"/>
        <end position="227"/>
    </location>
</feature>
<dbReference type="AlphaFoldDB" id="A0A0N9N6Z0"/>
<feature type="transmembrane region" description="Helical" evidence="1">
    <location>
        <begin position="255"/>
        <end position="275"/>
    </location>
</feature>
<organism evidence="2 3">
    <name type="scientific">Gordonia phthalatica</name>
    <dbReference type="NCBI Taxonomy" id="1136941"/>
    <lineage>
        <taxon>Bacteria</taxon>
        <taxon>Bacillati</taxon>
        <taxon>Actinomycetota</taxon>
        <taxon>Actinomycetes</taxon>
        <taxon>Mycobacteriales</taxon>
        <taxon>Gordoniaceae</taxon>
        <taxon>Gordonia</taxon>
    </lineage>
</organism>
<feature type="transmembrane region" description="Helical" evidence="1">
    <location>
        <begin position="142"/>
        <end position="165"/>
    </location>
</feature>
<feature type="transmembrane region" description="Helical" evidence="1">
    <location>
        <begin position="177"/>
        <end position="197"/>
    </location>
</feature>
<sequence length="550" mass="57045">MTAVLAQSRAVTPARGSSLAGTATLCRHILRRDRVRMTVWLASVTLFLVYFMFALTTVFDAAALQGRAAVMRTPTGIIMGGPGFGLDNYTGPVAVANEGTVYLVLALALMSIFHVVRHTRAEEESGLAELVRASVVGKHATAVATMLTLAAHLLVIGVVSGLAMAAVGKDASLADSLAMTLGACAVGLVFGAVALVAGQISEHARTATGISLGLFGAAFIVQAAGNVRQIGGSALSWFSPIAWAQQSRAFVDLRWWPMLLSVVATAVALVLASVLSARRDFGAGLVHARPGRPEAAASLRSPLALAWLQQRGALFWTTLGLALMWFGTGTLMSTIDDMVSGLVRDNPAFGALFGDDPAAFTSAFVGTMTLFLAICAAAYAIAMAQRSRVEESTGRLEVVLATPVSRTRWLGAQGTVAAGGTVVLLVVSLLALRLGGLSVGVSDPGLGGYLALLVSYLPAVLVFLGLAVALFGWAPRAMGAAWLLVAYVFVVGMFGPILKLPTWLQAVSPLHWVPSDVGTVEWPNVLVLVAVAAALAAIGVAGFRSRDISG</sequence>
<proteinExistence type="predicted"/>
<dbReference type="KEGG" id="goq:ACH46_20030"/>
<keyword evidence="1" id="KW-0812">Transmembrane</keyword>
<evidence type="ECO:0000256" key="1">
    <source>
        <dbReference type="SAM" id="Phobius"/>
    </source>
</evidence>
<evidence type="ECO:0000313" key="2">
    <source>
        <dbReference type="EMBL" id="ALG86360.1"/>
    </source>
</evidence>
<gene>
    <name evidence="2" type="ORF">ACH46_20030</name>
</gene>
<feature type="transmembrane region" description="Helical" evidence="1">
    <location>
        <begin position="415"/>
        <end position="434"/>
    </location>
</feature>
<accession>A0A0N9N6Z0</accession>
<dbReference type="STRING" id="1136941.ACH46_20030"/>
<feature type="transmembrane region" description="Helical" evidence="1">
    <location>
        <begin position="446"/>
        <end position="473"/>
    </location>
</feature>
<dbReference type="PATRIC" id="fig|1136941.3.peg.4101"/>
<protein>
    <recommendedName>
        <fullName evidence="4">ABC transporter permease</fullName>
    </recommendedName>
</protein>
<dbReference type="EMBL" id="CP011853">
    <property type="protein sequence ID" value="ALG86360.1"/>
    <property type="molecule type" value="Genomic_DNA"/>
</dbReference>
<feature type="transmembrane region" description="Helical" evidence="1">
    <location>
        <begin position="359"/>
        <end position="382"/>
    </location>
</feature>
<keyword evidence="1" id="KW-0472">Membrane</keyword>
<evidence type="ECO:0000313" key="3">
    <source>
        <dbReference type="Proteomes" id="UP000063789"/>
    </source>
</evidence>
<reference evidence="2 3" key="2">
    <citation type="journal article" date="2017" name="Int. J. Syst. Evol. Microbiol.">
        <title>Gordonia phthalatica sp. nov., a di-n-butyl phthalate-degrading bacterium isolated from activated sludge.</title>
        <authorList>
            <person name="Jin D."/>
            <person name="Kong X."/>
            <person name="Jia M."/>
            <person name="Yu X."/>
            <person name="Wang X."/>
            <person name="Zhuang X."/>
            <person name="Deng Y."/>
            <person name="Bai Z."/>
        </authorList>
    </citation>
    <scope>NUCLEOTIDE SEQUENCE [LARGE SCALE GENOMIC DNA]</scope>
    <source>
        <strain evidence="2 3">QH-11</strain>
    </source>
</reference>
<name>A0A0N9N6Z0_9ACTN</name>
<dbReference type="Proteomes" id="UP000063789">
    <property type="component" value="Chromosome"/>
</dbReference>
<dbReference type="RefSeq" id="WP_062394582.1">
    <property type="nucleotide sequence ID" value="NZ_CP011853.1"/>
</dbReference>
<feature type="transmembrane region" description="Helical" evidence="1">
    <location>
        <begin position="37"/>
        <end position="59"/>
    </location>
</feature>
<feature type="transmembrane region" description="Helical" evidence="1">
    <location>
        <begin position="99"/>
        <end position="116"/>
    </location>
</feature>
<evidence type="ECO:0008006" key="4">
    <source>
        <dbReference type="Google" id="ProtNLM"/>
    </source>
</evidence>
<feature type="transmembrane region" description="Helical" evidence="1">
    <location>
        <begin position="522"/>
        <end position="543"/>
    </location>
</feature>
<keyword evidence="3" id="KW-1185">Reference proteome</keyword>
<reference evidence="3" key="1">
    <citation type="submission" date="2015-06" db="EMBL/GenBank/DDBJ databases">
        <title>Complete genome sequence and metabolic analysis of phthalate degradation pathway in Gordonia sp. QH-11.</title>
        <authorList>
            <person name="Jin D."/>
            <person name="Kong X."/>
            <person name="Bai Z."/>
        </authorList>
    </citation>
    <scope>NUCLEOTIDE SEQUENCE [LARGE SCALE GENOMIC DNA]</scope>
    <source>
        <strain evidence="3">QH-11</strain>
    </source>
</reference>
<keyword evidence="1" id="KW-1133">Transmembrane helix</keyword>
<dbReference type="OrthoDB" id="2014935at2"/>
<feature type="transmembrane region" description="Helical" evidence="1">
    <location>
        <begin position="480"/>
        <end position="502"/>
    </location>
</feature>